<keyword evidence="2" id="KW-0217">Developmental protein</keyword>
<keyword evidence="4" id="KW-0805">Transcription regulation</keyword>
<feature type="domain" description="MADS-box" evidence="10">
    <location>
        <begin position="1"/>
        <end position="61"/>
    </location>
</feature>
<dbReference type="GO" id="GO:0005634">
    <property type="term" value="C:nucleus"/>
    <property type="evidence" value="ECO:0007669"/>
    <property type="project" value="UniProtKB-SubCell"/>
</dbReference>
<feature type="compositionally biased region" description="Low complexity" evidence="9">
    <location>
        <begin position="344"/>
        <end position="353"/>
    </location>
</feature>
<proteinExistence type="predicted"/>
<keyword evidence="8" id="KW-0539">Nucleus</keyword>
<feature type="region of interest" description="Disordered" evidence="9">
    <location>
        <begin position="269"/>
        <end position="288"/>
    </location>
</feature>
<dbReference type="PRINTS" id="PR00404">
    <property type="entry name" value="MADSDOMAIN"/>
</dbReference>
<dbReference type="STRING" id="64144.ENSATEP00000009669"/>
<keyword evidence="12" id="KW-1185">Reference proteome</keyword>
<keyword evidence="5" id="KW-0238">DNA-binding</keyword>
<dbReference type="GeneID" id="113174820"/>
<dbReference type="OMA" id="HSKAAML"/>
<dbReference type="Gene3D" id="3.40.1810.10">
    <property type="entry name" value="Transcription factor, MADS-box"/>
    <property type="match status" value="1"/>
</dbReference>
<dbReference type="PANTHER" id="PTHR11945:SF637">
    <property type="entry name" value="MYOCYTE-SPECIFIC ENHANCER FACTOR 2A"/>
    <property type="match status" value="1"/>
</dbReference>
<dbReference type="Pfam" id="PF12347">
    <property type="entry name" value="HJURP_C"/>
    <property type="match status" value="1"/>
</dbReference>
<dbReference type="GO" id="GO:0000981">
    <property type="term" value="F:DNA-binding transcription factor activity, RNA polymerase II-specific"/>
    <property type="evidence" value="ECO:0007669"/>
    <property type="project" value="TreeGrafter"/>
</dbReference>
<evidence type="ECO:0000256" key="9">
    <source>
        <dbReference type="SAM" id="MobiDB-lite"/>
    </source>
</evidence>
<evidence type="ECO:0000256" key="8">
    <source>
        <dbReference type="ARBA" id="ARBA00023242"/>
    </source>
</evidence>
<dbReference type="Proteomes" id="UP000265040">
    <property type="component" value="Chromosome 3"/>
</dbReference>
<reference evidence="11" key="2">
    <citation type="submission" date="2025-08" db="UniProtKB">
        <authorList>
            <consortium name="Ensembl"/>
        </authorList>
    </citation>
    <scope>IDENTIFICATION</scope>
</reference>
<evidence type="ECO:0000256" key="7">
    <source>
        <dbReference type="ARBA" id="ARBA00023163"/>
    </source>
</evidence>
<dbReference type="OrthoDB" id="1898716at2759"/>
<comment type="subcellular location">
    <subcellularLocation>
        <location evidence="1">Nucleus</location>
    </subcellularLocation>
</comment>
<organism evidence="11 12">
    <name type="scientific">Anabas testudineus</name>
    <name type="common">Climbing perch</name>
    <name type="synonym">Anthias testudineus</name>
    <dbReference type="NCBI Taxonomy" id="64144"/>
    <lineage>
        <taxon>Eukaryota</taxon>
        <taxon>Metazoa</taxon>
        <taxon>Chordata</taxon>
        <taxon>Craniata</taxon>
        <taxon>Vertebrata</taxon>
        <taxon>Euteleostomi</taxon>
        <taxon>Actinopterygii</taxon>
        <taxon>Neopterygii</taxon>
        <taxon>Teleostei</taxon>
        <taxon>Neoteleostei</taxon>
        <taxon>Acanthomorphata</taxon>
        <taxon>Anabantaria</taxon>
        <taxon>Anabantiformes</taxon>
        <taxon>Anabantoidei</taxon>
        <taxon>Anabantidae</taxon>
        <taxon>Anabas</taxon>
    </lineage>
</organism>
<evidence type="ECO:0000313" key="11">
    <source>
        <dbReference type="Ensembl" id="ENSATEP00000009669.1"/>
    </source>
</evidence>
<dbReference type="RefSeq" id="XP_026234753.1">
    <property type="nucleotide sequence ID" value="XM_026378968.1"/>
</dbReference>
<keyword evidence="7" id="KW-0804">Transcription</keyword>
<feature type="region of interest" description="Disordered" evidence="9">
    <location>
        <begin position="229"/>
        <end position="250"/>
    </location>
</feature>
<reference evidence="11" key="1">
    <citation type="submission" date="2021-04" db="EMBL/GenBank/DDBJ databases">
        <authorList>
            <consortium name="Wellcome Sanger Institute Data Sharing"/>
        </authorList>
    </citation>
    <scope>NUCLEOTIDE SEQUENCE [LARGE SCALE GENOMIC DNA]</scope>
</reference>
<dbReference type="InterPro" id="IPR033896">
    <property type="entry name" value="MEF2-like_N"/>
</dbReference>
<feature type="compositionally biased region" description="Basic and acidic residues" evidence="9">
    <location>
        <begin position="413"/>
        <end position="423"/>
    </location>
</feature>
<dbReference type="CDD" id="cd00265">
    <property type="entry name" value="MADS_MEF2_like"/>
    <property type="match status" value="1"/>
</dbReference>
<dbReference type="SUPFAM" id="SSF55455">
    <property type="entry name" value="SRF-like"/>
    <property type="match status" value="1"/>
</dbReference>
<dbReference type="GO" id="GO:0046983">
    <property type="term" value="F:protein dimerization activity"/>
    <property type="evidence" value="ECO:0007669"/>
    <property type="project" value="InterPro"/>
</dbReference>
<evidence type="ECO:0000256" key="3">
    <source>
        <dbReference type="ARBA" id="ARBA00022553"/>
    </source>
</evidence>
<feature type="compositionally biased region" description="Low complexity" evidence="9">
    <location>
        <begin position="270"/>
        <end position="284"/>
    </location>
</feature>
<reference evidence="11" key="3">
    <citation type="submission" date="2025-09" db="UniProtKB">
        <authorList>
            <consortium name="Ensembl"/>
        </authorList>
    </citation>
    <scope>IDENTIFICATION</scope>
</reference>
<dbReference type="Ensembl" id="ENSATET00000009840.3">
    <property type="protein sequence ID" value="ENSATEP00000009669.1"/>
    <property type="gene ID" value="ENSATEG00000006803.3"/>
</dbReference>
<evidence type="ECO:0000256" key="2">
    <source>
        <dbReference type="ARBA" id="ARBA00022473"/>
    </source>
</evidence>
<dbReference type="PANTHER" id="PTHR11945">
    <property type="entry name" value="MADS BOX PROTEIN"/>
    <property type="match status" value="1"/>
</dbReference>
<evidence type="ECO:0000313" key="12">
    <source>
        <dbReference type="Proteomes" id="UP000265040"/>
    </source>
</evidence>
<dbReference type="GO" id="GO:0045944">
    <property type="term" value="P:positive regulation of transcription by RNA polymerase II"/>
    <property type="evidence" value="ECO:0007669"/>
    <property type="project" value="InterPro"/>
</dbReference>
<feature type="compositionally biased region" description="Low complexity" evidence="9">
    <location>
        <begin position="387"/>
        <end position="412"/>
    </location>
</feature>
<evidence type="ECO:0000259" key="10">
    <source>
        <dbReference type="PROSITE" id="PS50066"/>
    </source>
</evidence>
<name>A0A3Q1HQK0_ANATE</name>
<keyword evidence="3" id="KW-0597">Phosphoprotein</keyword>
<evidence type="ECO:0000256" key="6">
    <source>
        <dbReference type="ARBA" id="ARBA00023159"/>
    </source>
</evidence>
<dbReference type="Pfam" id="PF00319">
    <property type="entry name" value="SRF-TF"/>
    <property type="match status" value="1"/>
</dbReference>
<keyword evidence="6" id="KW-0010">Activator</keyword>
<dbReference type="InParanoid" id="A0A3Q1HQK0"/>
<protein>
    <recommendedName>
        <fullName evidence="10">MADS-box domain-containing protein</fullName>
    </recommendedName>
</protein>
<dbReference type="InterPro" id="IPR022102">
    <property type="entry name" value="HJURP_C"/>
</dbReference>
<dbReference type="GO" id="GO:0030154">
    <property type="term" value="P:cell differentiation"/>
    <property type="evidence" value="ECO:0007669"/>
    <property type="project" value="TreeGrafter"/>
</dbReference>
<dbReference type="GO" id="GO:0000978">
    <property type="term" value="F:RNA polymerase II cis-regulatory region sequence-specific DNA binding"/>
    <property type="evidence" value="ECO:0007669"/>
    <property type="project" value="TreeGrafter"/>
</dbReference>
<dbReference type="InterPro" id="IPR002100">
    <property type="entry name" value="TF_MADSbox"/>
</dbReference>
<feature type="region of interest" description="Disordered" evidence="9">
    <location>
        <begin position="344"/>
        <end position="423"/>
    </location>
</feature>
<sequence length="451" mass="48701">MGRKKIQITRIVDERNRQVTFMKRKFGLMKKAYELSVLCDCEIALIIFNSSNKLFQYASTDMDKVLLKYTEYNEPHESRTNSDIVEALNKKEHRGCGSPDLESSYVLTPSTEEKYKKINEEFDNMMKTHKISTGLPQQNFMHVTPGSMAYSPGAGGGATSQALAAATAALADSGVLSSHHTHLHRNINSAQRPHSTGNTGGLQGNSDLSLQNGSGPVVNGFVGSPGGSSLGKILPSKSPLPHPGNSLLPSSRKTDLRVVIPHSKGMMQTLSSQRLSSSQSNQPLTTPVVSINTPSLSHQSLVYSGISSTYNDYSLNSAELSGFSSHTGSSLGSMAAWQQHQLGSLGSGSSDLSNHSINIKAEPISPPRDHLSQSGYMSQAHAHPHPHSSTSTQTEMGTSPAESISSSCSSHEGGSDREEQLRPDFHTLPVSRMEGRESPTVKRIRMDSWVT</sequence>
<evidence type="ECO:0000256" key="1">
    <source>
        <dbReference type="ARBA" id="ARBA00004123"/>
    </source>
</evidence>
<evidence type="ECO:0000256" key="4">
    <source>
        <dbReference type="ARBA" id="ARBA00023015"/>
    </source>
</evidence>
<dbReference type="SMART" id="SM00432">
    <property type="entry name" value="MADS"/>
    <property type="match status" value="1"/>
</dbReference>
<dbReference type="PROSITE" id="PS50066">
    <property type="entry name" value="MADS_BOX_2"/>
    <property type="match status" value="1"/>
</dbReference>
<evidence type="ECO:0000256" key="5">
    <source>
        <dbReference type="ARBA" id="ARBA00023125"/>
    </source>
</evidence>
<dbReference type="InterPro" id="IPR036879">
    <property type="entry name" value="TF_MADSbox_sf"/>
</dbReference>
<dbReference type="FunFam" id="3.40.1810.10:FF:000001">
    <property type="entry name" value="Myocyte-specific enhancer factor 2A homolog"/>
    <property type="match status" value="1"/>
</dbReference>
<dbReference type="AlphaFoldDB" id="A0A3Q1HQK0"/>
<dbReference type="GeneTree" id="ENSGT00940000156205"/>
<dbReference type="PROSITE" id="PS00350">
    <property type="entry name" value="MADS_BOX_1"/>
    <property type="match status" value="1"/>
</dbReference>
<dbReference type="GO" id="GO:0042826">
    <property type="term" value="F:histone deacetylase binding"/>
    <property type="evidence" value="ECO:0007669"/>
    <property type="project" value="TreeGrafter"/>
</dbReference>
<accession>A0A3Q1HQK0</accession>